<evidence type="ECO:0000256" key="1">
    <source>
        <dbReference type="ARBA" id="ARBA00001946"/>
    </source>
</evidence>
<dbReference type="EMBL" id="FOHK01000018">
    <property type="protein sequence ID" value="SET87005.1"/>
    <property type="molecule type" value="Genomic_DNA"/>
</dbReference>
<keyword evidence="4" id="KW-0472">Membrane</keyword>
<comment type="catalytic activity">
    <reaction evidence="3">
        <text>2 GTP = 3',3'-c-di-GMP + 2 diphosphate</text>
        <dbReference type="Rhea" id="RHEA:24898"/>
        <dbReference type="ChEBI" id="CHEBI:33019"/>
        <dbReference type="ChEBI" id="CHEBI:37565"/>
        <dbReference type="ChEBI" id="CHEBI:58805"/>
        <dbReference type="EC" id="2.7.7.65"/>
    </reaction>
</comment>
<sequence>MLLINRLALCFIILLVLPVEGFQRAELPLRAAIHVLANVDQIPLNQAKENIAFAQQQDYVLNPAEQYLLLFAKAEVAKRENDAVTVIELCKKALLLASEIPERQLHREKFAAIHHLMSSAYQELGDYKSALQERKTYVEKYQVQQQLEREIQITQLEIEYNSVKKRQQHQLLVQEQELVALSLEQAQQKNSIARRNNILLILLCSIVAIAVVRQLIVKQKLSYLAERDGLTGLINRRSLFSQGEQLLAEHAASNKSISLILFDLDEFKAINDNHGHHIGDSVLKKITKVTKDVLRARDIFARLGGEEFVVVLPNTSIEEATSIAKRIQEKLCQQEYGFLPQGKYITASFGISSSHTLDSDFSSLLKQADVAMYRAKEQGKNAVMCY</sequence>
<dbReference type="Pfam" id="PF00990">
    <property type="entry name" value="GGDEF"/>
    <property type="match status" value="1"/>
</dbReference>
<dbReference type="GO" id="GO:1902201">
    <property type="term" value="P:negative regulation of bacterial-type flagellum-dependent cell motility"/>
    <property type="evidence" value="ECO:0007669"/>
    <property type="project" value="TreeGrafter"/>
</dbReference>
<dbReference type="InterPro" id="IPR029787">
    <property type="entry name" value="Nucleotide_cyclase"/>
</dbReference>
<dbReference type="CDD" id="cd01949">
    <property type="entry name" value="GGDEF"/>
    <property type="match status" value="1"/>
</dbReference>
<reference evidence="6 7" key="1">
    <citation type="submission" date="2016-10" db="EMBL/GenBank/DDBJ databases">
        <authorList>
            <person name="de Groot N.N."/>
        </authorList>
    </citation>
    <scope>NUCLEOTIDE SEQUENCE [LARGE SCALE GENOMIC DNA]</scope>
    <source>
        <strain evidence="6 7">DSM 19706</strain>
    </source>
</reference>
<keyword evidence="7" id="KW-1185">Reference proteome</keyword>
<dbReference type="Gene3D" id="3.30.70.270">
    <property type="match status" value="1"/>
</dbReference>
<dbReference type="RefSeq" id="WP_093332081.1">
    <property type="nucleotide sequence ID" value="NZ_AP027363.1"/>
</dbReference>
<dbReference type="SMART" id="SM00267">
    <property type="entry name" value="GGDEF"/>
    <property type="match status" value="1"/>
</dbReference>
<comment type="cofactor">
    <cofactor evidence="1">
        <name>Mg(2+)</name>
        <dbReference type="ChEBI" id="CHEBI:18420"/>
    </cofactor>
</comment>
<evidence type="ECO:0000313" key="7">
    <source>
        <dbReference type="Proteomes" id="UP000199308"/>
    </source>
</evidence>
<dbReference type="FunFam" id="3.30.70.270:FF:000001">
    <property type="entry name" value="Diguanylate cyclase domain protein"/>
    <property type="match status" value="1"/>
</dbReference>
<evidence type="ECO:0000256" key="3">
    <source>
        <dbReference type="ARBA" id="ARBA00034247"/>
    </source>
</evidence>
<dbReference type="SUPFAM" id="SSF55073">
    <property type="entry name" value="Nucleotide cyclase"/>
    <property type="match status" value="1"/>
</dbReference>
<feature type="domain" description="GGDEF" evidence="5">
    <location>
        <begin position="255"/>
        <end position="386"/>
    </location>
</feature>
<dbReference type="GO" id="GO:0005886">
    <property type="term" value="C:plasma membrane"/>
    <property type="evidence" value="ECO:0007669"/>
    <property type="project" value="TreeGrafter"/>
</dbReference>
<dbReference type="EC" id="2.7.7.65" evidence="2"/>
<dbReference type="PANTHER" id="PTHR45138:SF9">
    <property type="entry name" value="DIGUANYLATE CYCLASE DGCM-RELATED"/>
    <property type="match status" value="1"/>
</dbReference>
<dbReference type="GO" id="GO:0043709">
    <property type="term" value="P:cell adhesion involved in single-species biofilm formation"/>
    <property type="evidence" value="ECO:0007669"/>
    <property type="project" value="TreeGrafter"/>
</dbReference>
<dbReference type="GO" id="GO:0052621">
    <property type="term" value="F:diguanylate cyclase activity"/>
    <property type="evidence" value="ECO:0007669"/>
    <property type="project" value="UniProtKB-EC"/>
</dbReference>
<evidence type="ECO:0000256" key="4">
    <source>
        <dbReference type="SAM" id="Phobius"/>
    </source>
</evidence>
<protein>
    <recommendedName>
        <fullName evidence="2">diguanylate cyclase</fullName>
        <ecNumber evidence="2">2.7.7.65</ecNumber>
    </recommendedName>
</protein>
<dbReference type="AlphaFoldDB" id="A0A1I0HV00"/>
<keyword evidence="4" id="KW-0812">Transmembrane</keyword>
<dbReference type="STRING" id="349064.SAMN05660429_02909"/>
<organism evidence="6 7">
    <name type="scientific">Thalassotalea agarivorans</name>
    <name type="common">Thalassomonas agarivorans</name>
    <dbReference type="NCBI Taxonomy" id="349064"/>
    <lineage>
        <taxon>Bacteria</taxon>
        <taxon>Pseudomonadati</taxon>
        <taxon>Pseudomonadota</taxon>
        <taxon>Gammaproteobacteria</taxon>
        <taxon>Alteromonadales</taxon>
        <taxon>Colwelliaceae</taxon>
        <taxon>Thalassotalea</taxon>
    </lineage>
</organism>
<keyword evidence="4" id="KW-1133">Transmembrane helix</keyword>
<evidence type="ECO:0000313" key="6">
    <source>
        <dbReference type="EMBL" id="SET87005.1"/>
    </source>
</evidence>
<dbReference type="PROSITE" id="PS50887">
    <property type="entry name" value="GGDEF"/>
    <property type="match status" value="1"/>
</dbReference>
<dbReference type="OrthoDB" id="6222480at2"/>
<dbReference type="InterPro" id="IPR050469">
    <property type="entry name" value="Diguanylate_Cyclase"/>
</dbReference>
<dbReference type="InterPro" id="IPR043128">
    <property type="entry name" value="Rev_trsase/Diguanyl_cyclase"/>
</dbReference>
<feature type="transmembrane region" description="Helical" evidence="4">
    <location>
        <begin position="198"/>
        <end position="217"/>
    </location>
</feature>
<dbReference type="NCBIfam" id="TIGR00254">
    <property type="entry name" value="GGDEF"/>
    <property type="match status" value="1"/>
</dbReference>
<dbReference type="PANTHER" id="PTHR45138">
    <property type="entry name" value="REGULATORY COMPONENTS OF SENSORY TRANSDUCTION SYSTEM"/>
    <property type="match status" value="1"/>
</dbReference>
<evidence type="ECO:0000256" key="2">
    <source>
        <dbReference type="ARBA" id="ARBA00012528"/>
    </source>
</evidence>
<dbReference type="InterPro" id="IPR000160">
    <property type="entry name" value="GGDEF_dom"/>
</dbReference>
<name>A0A1I0HV00_THASX</name>
<evidence type="ECO:0000259" key="5">
    <source>
        <dbReference type="PROSITE" id="PS50887"/>
    </source>
</evidence>
<accession>A0A1I0HV00</accession>
<proteinExistence type="predicted"/>
<dbReference type="Proteomes" id="UP000199308">
    <property type="component" value="Unassembled WGS sequence"/>
</dbReference>
<gene>
    <name evidence="6" type="ORF">SAMN05660429_02909</name>
</gene>